<evidence type="ECO:0000256" key="6">
    <source>
        <dbReference type="SAM" id="Phobius"/>
    </source>
</evidence>
<feature type="transmembrane region" description="Helical" evidence="6">
    <location>
        <begin position="60"/>
        <end position="79"/>
    </location>
</feature>
<dbReference type="GO" id="GO:0015658">
    <property type="term" value="F:branched-chain amino acid transmembrane transporter activity"/>
    <property type="evidence" value="ECO:0007669"/>
    <property type="project" value="InterPro"/>
</dbReference>
<feature type="transmembrane region" description="Helical" evidence="6">
    <location>
        <begin position="253"/>
        <end position="283"/>
    </location>
</feature>
<keyword evidence="3 6" id="KW-0812">Transmembrane</keyword>
<keyword evidence="8" id="KW-1185">Reference proteome</keyword>
<dbReference type="Proteomes" id="UP000672602">
    <property type="component" value="Unassembled WGS sequence"/>
</dbReference>
<dbReference type="GO" id="GO:0005886">
    <property type="term" value="C:plasma membrane"/>
    <property type="evidence" value="ECO:0007669"/>
    <property type="project" value="UniProtKB-SubCell"/>
</dbReference>
<comment type="subcellular location">
    <subcellularLocation>
        <location evidence="1">Cell membrane</location>
        <topology evidence="1">Multi-pass membrane protein</topology>
    </subcellularLocation>
</comment>
<evidence type="ECO:0000256" key="2">
    <source>
        <dbReference type="ARBA" id="ARBA00022475"/>
    </source>
</evidence>
<name>A0A8J7V529_9PROT</name>
<protein>
    <submittedName>
        <fullName evidence="7">Branched-chain amino acid ABC transporter permease</fullName>
    </submittedName>
</protein>
<proteinExistence type="predicted"/>
<evidence type="ECO:0000256" key="5">
    <source>
        <dbReference type="ARBA" id="ARBA00023136"/>
    </source>
</evidence>
<accession>A0A8J7V529</accession>
<feature type="transmembrane region" description="Helical" evidence="6">
    <location>
        <begin position="12"/>
        <end position="30"/>
    </location>
</feature>
<feature type="transmembrane region" description="Helical" evidence="6">
    <location>
        <begin position="289"/>
        <end position="310"/>
    </location>
</feature>
<evidence type="ECO:0000256" key="4">
    <source>
        <dbReference type="ARBA" id="ARBA00022989"/>
    </source>
</evidence>
<feature type="transmembrane region" description="Helical" evidence="6">
    <location>
        <begin position="91"/>
        <end position="115"/>
    </location>
</feature>
<feature type="transmembrane region" description="Helical" evidence="6">
    <location>
        <begin position="37"/>
        <end position="54"/>
    </location>
</feature>
<evidence type="ECO:0000313" key="8">
    <source>
        <dbReference type="Proteomes" id="UP000672602"/>
    </source>
</evidence>
<keyword evidence="2" id="KW-1003">Cell membrane</keyword>
<dbReference type="InterPro" id="IPR001851">
    <property type="entry name" value="ABC_transp_permease"/>
</dbReference>
<comment type="caution">
    <text evidence="7">The sequence shown here is derived from an EMBL/GenBank/DDBJ whole genome shotgun (WGS) entry which is preliminary data.</text>
</comment>
<dbReference type="PANTHER" id="PTHR30482">
    <property type="entry name" value="HIGH-AFFINITY BRANCHED-CHAIN AMINO ACID TRANSPORT SYSTEM PERMEASE"/>
    <property type="match status" value="1"/>
</dbReference>
<dbReference type="PANTHER" id="PTHR30482:SF10">
    <property type="entry name" value="HIGH-AFFINITY BRANCHED-CHAIN AMINO ACID TRANSPORT PROTEIN BRAE"/>
    <property type="match status" value="1"/>
</dbReference>
<sequence length="331" mass="35186">MRGFHKPISSRQWGLSALLLVGAVALPFVASPFELRLAQQILLFGGLAVAWNLLGGFTTYWSFGHAAFFGLGAFAAGLLGQQLGPEVPVALRLVLGLLFAMAVTLAAAVAVALPVLRLRGIYFAIAMLAFAQILGEVSKTFDVFQGAIGFTLPILKVPGLAKVQLFYFLFLVFLMVCIGLFVVMRRSRLGVGLTCIGQDEDTAAMLGVPTERYKLTAFVISAVLTAVGGVLYSYSLGFMTADTVFRIDISLNLILYSMVGGIGTVAGPIIGAAIMILLTQVVLGDLLDLHMLVTGAVLVAMVTLAPKGLIGLVRDMRRRREETTVEEGAAS</sequence>
<evidence type="ECO:0000256" key="3">
    <source>
        <dbReference type="ARBA" id="ARBA00022692"/>
    </source>
</evidence>
<dbReference type="EMBL" id="JAGMWN010000007">
    <property type="protein sequence ID" value="MBP5858379.1"/>
    <property type="molecule type" value="Genomic_DNA"/>
</dbReference>
<dbReference type="RefSeq" id="WP_210682961.1">
    <property type="nucleotide sequence ID" value="NZ_JAGMWN010000007.1"/>
</dbReference>
<feature type="transmembrane region" description="Helical" evidence="6">
    <location>
        <begin position="215"/>
        <end position="241"/>
    </location>
</feature>
<evidence type="ECO:0000313" key="7">
    <source>
        <dbReference type="EMBL" id="MBP5858379.1"/>
    </source>
</evidence>
<dbReference type="CDD" id="cd06581">
    <property type="entry name" value="TM_PBP1_LivM_like"/>
    <property type="match status" value="1"/>
</dbReference>
<dbReference type="Pfam" id="PF02653">
    <property type="entry name" value="BPD_transp_2"/>
    <property type="match status" value="1"/>
</dbReference>
<dbReference type="AlphaFoldDB" id="A0A8J7V529"/>
<keyword evidence="5 6" id="KW-0472">Membrane</keyword>
<reference evidence="7" key="1">
    <citation type="submission" date="2021-04" db="EMBL/GenBank/DDBJ databases">
        <authorList>
            <person name="Zhang D.-C."/>
        </authorList>
    </citation>
    <scope>NUCLEOTIDE SEQUENCE</scope>
    <source>
        <strain evidence="7">CGMCC 1.15697</strain>
    </source>
</reference>
<dbReference type="InterPro" id="IPR043428">
    <property type="entry name" value="LivM-like"/>
</dbReference>
<feature type="transmembrane region" description="Helical" evidence="6">
    <location>
        <begin position="165"/>
        <end position="184"/>
    </location>
</feature>
<organism evidence="7 8">
    <name type="scientific">Marivibrio halodurans</name>
    <dbReference type="NCBI Taxonomy" id="2039722"/>
    <lineage>
        <taxon>Bacteria</taxon>
        <taxon>Pseudomonadati</taxon>
        <taxon>Pseudomonadota</taxon>
        <taxon>Alphaproteobacteria</taxon>
        <taxon>Rhodospirillales</taxon>
        <taxon>Rhodospirillaceae</taxon>
        <taxon>Marivibrio</taxon>
    </lineage>
</organism>
<evidence type="ECO:0000256" key="1">
    <source>
        <dbReference type="ARBA" id="ARBA00004651"/>
    </source>
</evidence>
<gene>
    <name evidence="7" type="ORF">KAJ83_15260</name>
</gene>
<keyword evidence="4 6" id="KW-1133">Transmembrane helix</keyword>